<dbReference type="PANTHER" id="PTHR13696">
    <property type="entry name" value="P-LOOP CONTAINING NUCLEOSIDE TRIPHOSPHATE HYDROLASE"/>
    <property type="match status" value="1"/>
</dbReference>
<dbReference type="PATRIC" id="fig|187330.3.peg.2293"/>
<dbReference type="EMBL" id="LHPH01000027">
    <property type="protein sequence ID" value="KPH57994.1"/>
    <property type="molecule type" value="Genomic_DNA"/>
</dbReference>
<evidence type="ECO:0000313" key="3">
    <source>
        <dbReference type="Proteomes" id="UP000037848"/>
    </source>
</evidence>
<dbReference type="CDD" id="cd02042">
    <property type="entry name" value="ParAB_family"/>
    <property type="match status" value="1"/>
</dbReference>
<keyword evidence="3" id="KW-1185">Reference proteome</keyword>
<dbReference type="Pfam" id="PF13614">
    <property type="entry name" value="AAA_31"/>
    <property type="match status" value="1"/>
</dbReference>
<comment type="caution">
    <text evidence="2">The sequence shown here is derived from an EMBL/GenBank/DDBJ whole genome shotgun (WGS) entry which is preliminary data.</text>
</comment>
<dbReference type="SUPFAM" id="SSF52540">
    <property type="entry name" value="P-loop containing nucleoside triphosphate hydrolases"/>
    <property type="match status" value="1"/>
</dbReference>
<dbReference type="InterPro" id="IPR027417">
    <property type="entry name" value="P-loop_NTPase"/>
</dbReference>
<dbReference type="InterPro" id="IPR025669">
    <property type="entry name" value="AAA_dom"/>
</dbReference>
<dbReference type="AlphaFoldDB" id="A0A0N1EP97"/>
<dbReference type="OrthoDB" id="9815116at2"/>
<proteinExistence type="predicted"/>
<accession>A0A0N1EP97</accession>
<feature type="domain" description="AAA" evidence="1">
    <location>
        <begin position="3"/>
        <end position="190"/>
    </location>
</feature>
<dbReference type="PANTHER" id="PTHR13696:SF99">
    <property type="entry name" value="COBYRINIC ACID AC-DIAMIDE SYNTHASE"/>
    <property type="match status" value="1"/>
</dbReference>
<dbReference type="InterPro" id="IPR050678">
    <property type="entry name" value="DNA_Partitioning_ATPase"/>
</dbReference>
<gene>
    <name evidence="2" type="ORF">ADS77_18230</name>
</gene>
<dbReference type="Gene3D" id="3.40.50.300">
    <property type="entry name" value="P-loop containing nucleotide triphosphate hydrolases"/>
    <property type="match status" value="1"/>
</dbReference>
<dbReference type="Proteomes" id="UP000037848">
    <property type="component" value="Unassembled WGS sequence"/>
</dbReference>
<evidence type="ECO:0000313" key="2">
    <source>
        <dbReference type="EMBL" id="KPH57994.1"/>
    </source>
</evidence>
<reference evidence="2 3" key="1">
    <citation type="submission" date="2015-08" db="EMBL/GenBank/DDBJ databases">
        <title>Draft Genome Sequence of Pseudoalteromonas porphyrae UCD-SED14.</title>
        <authorList>
            <person name="Coil D.A."/>
            <person name="Jospin G."/>
            <person name="Lee R.D."/>
            <person name="Eisen J.A."/>
        </authorList>
    </citation>
    <scope>NUCLEOTIDE SEQUENCE [LARGE SCALE GENOMIC DNA]</scope>
    <source>
        <strain evidence="2 3">UCD-SED14</strain>
    </source>
</reference>
<name>A0A0N1EP97_9GAMM</name>
<protein>
    <recommendedName>
        <fullName evidence="1">AAA domain-containing protein</fullName>
    </recommendedName>
</protein>
<evidence type="ECO:0000259" key="1">
    <source>
        <dbReference type="Pfam" id="PF13614"/>
    </source>
</evidence>
<dbReference type="RefSeq" id="WP_054455696.1">
    <property type="nucleotide sequence ID" value="NZ_LHPH01000027.1"/>
</dbReference>
<sequence>MSKTVSLINMKGGVGKSTLTVNLAWHLSCYTNWMKKVLVVDLDPQFNASQYLVGVDKYYDFINDGKPTIWDVFEQHKRTPNGKNKLVSPKDAIRNVVNFKGGGKIDLLPSQLELSLSLKNPTQKPELLAKLLKKVEDEYDLILIDCAPTESVLTTAAYLASDYLLVPVKPEYLSTIGLPLLVNSMTDFLAEYDDQSLELLGVVYNGCSGYYPEEQKSKMEVAKLSAKHGWDIFDSEITYSRSYPKGAREGTPIFRTSYVRTAQATKFREFANEFGKRVGL</sequence>
<organism evidence="2 3">
    <name type="scientific">Pseudoalteromonas porphyrae</name>
    <dbReference type="NCBI Taxonomy" id="187330"/>
    <lineage>
        <taxon>Bacteria</taxon>
        <taxon>Pseudomonadati</taxon>
        <taxon>Pseudomonadota</taxon>
        <taxon>Gammaproteobacteria</taxon>
        <taxon>Alteromonadales</taxon>
        <taxon>Pseudoalteromonadaceae</taxon>
        <taxon>Pseudoalteromonas</taxon>
    </lineage>
</organism>